<keyword evidence="9" id="KW-1185">Reference proteome</keyword>
<comment type="similarity">
    <text evidence="5">Belongs to the protein N5-glutamine methyltransferase family. PrmC subfamily.</text>
</comment>
<evidence type="ECO:0000313" key="8">
    <source>
        <dbReference type="EMBL" id="RDL43578.1"/>
    </source>
</evidence>
<dbReference type="Gene3D" id="3.40.50.150">
    <property type="entry name" value="Vaccinia Virus protein VP39"/>
    <property type="match status" value="1"/>
</dbReference>
<accession>A0A370U725</accession>
<feature type="binding site" evidence="5">
    <location>
        <begin position="184"/>
        <end position="187"/>
    </location>
    <ligand>
        <name>substrate</name>
    </ligand>
</feature>
<proteinExistence type="inferred from homology"/>
<feature type="binding site" evidence="5">
    <location>
        <position position="168"/>
    </location>
    <ligand>
        <name>S-adenosyl-L-methionine</name>
        <dbReference type="ChEBI" id="CHEBI:59789"/>
    </ligand>
</feature>
<keyword evidence="2 5" id="KW-0808">Transferase</keyword>
<feature type="binding site" evidence="5">
    <location>
        <position position="184"/>
    </location>
    <ligand>
        <name>S-adenosyl-L-methionine</name>
        <dbReference type="ChEBI" id="CHEBI:59789"/>
    </ligand>
</feature>
<sequence>MMIETLLNQACRRLASVSDSAQLDAQLLLADVLDVSTAYFYTWPDKLVPAKSADQFECYVTRREQGEPIAYILGRQDFWTLTLEVAPCTLIPRADTERLVEVALELASDAKSILDLGTGTGAIALALAKELPEAAVQGVDFQTEAVQLARRNATRNNIQNINFVQSDWFNSLSSASKFELIVSNPPYIDPHDHHLEQGDVRFEPKTALVAENQGLADIDHIIKQAVSFLAPKGWLMFEHGFDQGAAVRTLFCNQGYTNVMTYQDFGSNDRVTVGQYRF</sequence>
<dbReference type="CDD" id="cd02440">
    <property type="entry name" value="AdoMet_MTases"/>
    <property type="match status" value="1"/>
</dbReference>
<protein>
    <recommendedName>
        <fullName evidence="5">Release factor glutamine methyltransferase</fullName>
        <shortName evidence="5">RF MTase</shortName>
        <ecNumber evidence="5">2.1.1.297</ecNumber>
    </recommendedName>
    <alternativeName>
        <fullName evidence="5">N5-glutamine methyltransferase PrmC</fullName>
    </alternativeName>
    <alternativeName>
        <fullName evidence="5">Protein-(glutamine-N5) MTase PrmC</fullName>
    </alternativeName>
    <alternativeName>
        <fullName evidence="5">Protein-glutamine N-methyltransferase PrmC</fullName>
    </alternativeName>
</protein>
<comment type="function">
    <text evidence="5">Methylates the class 1 translation termination release factors RF1/PrfA and RF2/PrfB on the glutamine residue of the universally conserved GGQ motif.</text>
</comment>
<feature type="binding site" evidence="5">
    <location>
        <begin position="117"/>
        <end position="121"/>
    </location>
    <ligand>
        <name>S-adenosyl-L-methionine</name>
        <dbReference type="ChEBI" id="CHEBI:59789"/>
    </ligand>
</feature>
<gene>
    <name evidence="5 8" type="primary">prmC</name>
    <name evidence="8" type="ORF">DN730_12545</name>
</gene>
<dbReference type="AlphaFoldDB" id="A0A370U725"/>
<dbReference type="InterPro" id="IPR029063">
    <property type="entry name" value="SAM-dependent_MTases_sf"/>
</dbReference>
<dbReference type="Pfam" id="PF13847">
    <property type="entry name" value="Methyltransf_31"/>
    <property type="match status" value="1"/>
</dbReference>
<dbReference type="PANTHER" id="PTHR18895:SF74">
    <property type="entry name" value="MTRF1L RELEASE FACTOR GLUTAMINE METHYLTRANSFERASE"/>
    <property type="match status" value="1"/>
</dbReference>
<dbReference type="InterPro" id="IPR004556">
    <property type="entry name" value="HemK-like"/>
</dbReference>
<dbReference type="PANTHER" id="PTHR18895">
    <property type="entry name" value="HEMK METHYLTRANSFERASE"/>
    <property type="match status" value="1"/>
</dbReference>
<comment type="catalytic activity">
    <reaction evidence="4 5">
        <text>L-glutaminyl-[peptide chain release factor] + S-adenosyl-L-methionine = N(5)-methyl-L-glutaminyl-[peptide chain release factor] + S-adenosyl-L-homocysteine + H(+)</text>
        <dbReference type="Rhea" id="RHEA:42896"/>
        <dbReference type="Rhea" id="RHEA-COMP:10271"/>
        <dbReference type="Rhea" id="RHEA-COMP:10272"/>
        <dbReference type="ChEBI" id="CHEBI:15378"/>
        <dbReference type="ChEBI" id="CHEBI:30011"/>
        <dbReference type="ChEBI" id="CHEBI:57856"/>
        <dbReference type="ChEBI" id="CHEBI:59789"/>
        <dbReference type="ChEBI" id="CHEBI:61891"/>
        <dbReference type="EC" id="2.1.1.297"/>
    </reaction>
</comment>
<dbReference type="Gene3D" id="1.10.8.10">
    <property type="entry name" value="DNA helicase RuvA subunit, C-terminal domain"/>
    <property type="match status" value="1"/>
</dbReference>
<dbReference type="InterPro" id="IPR050320">
    <property type="entry name" value="N5-glutamine_MTase"/>
</dbReference>
<dbReference type="EC" id="2.1.1.297" evidence="5"/>
<evidence type="ECO:0000256" key="2">
    <source>
        <dbReference type="ARBA" id="ARBA00022679"/>
    </source>
</evidence>
<keyword evidence="1 5" id="KW-0489">Methyltransferase</keyword>
<evidence type="ECO:0000256" key="5">
    <source>
        <dbReference type="HAMAP-Rule" id="MF_02126"/>
    </source>
</evidence>
<dbReference type="NCBIfam" id="TIGR00536">
    <property type="entry name" value="hemK_fam"/>
    <property type="match status" value="1"/>
</dbReference>
<feature type="domain" description="Release factor glutamine methyltransferase N-terminal" evidence="7">
    <location>
        <begin position="6"/>
        <end position="74"/>
    </location>
</feature>
<evidence type="ECO:0000256" key="1">
    <source>
        <dbReference type="ARBA" id="ARBA00022603"/>
    </source>
</evidence>
<feature type="binding site" evidence="5">
    <location>
        <position position="140"/>
    </location>
    <ligand>
        <name>S-adenosyl-L-methionine</name>
        <dbReference type="ChEBI" id="CHEBI:59789"/>
    </ligand>
</feature>
<reference evidence="8 9" key="1">
    <citation type="submission" date="2018-06" db="EMBL/GenBank/DDBJ databases">
        <title>Marinomonas sp. YLB-05 draft genome sequence.</title>
        <authorList>
            <person name="Yu L."/>
            <person name="Tang X."/>
        </authorList>
    </citation>
    <scope>NUCLEOTIDE SEQUENCE [LARGE SCALE GENOMIC DNA]</scope>
    <source>
        <strain evidence="8 9">YLB-05</strain>
    </source>
</reference>
<dbReference type="InterPro" id="IPR040758">
    <property type="entry name" value="PrmC_N"/>
</dbReference>
<comment type="caution">
    <text evidence="8">The sequence shown here is derived from an EMBL/GenBank/DDBJ whole genome shotgun (WGS) entry which is preliminary data.</text>
</comment>
<dbReference type="Pfam" id="PF17827">
    <property type="entry name" value="PrmC_N"/>
    <property type="match status" value="1"/>
</dbReference>
<evidence type="ECO:0000256" key="3">
    <source>
        <dbReference type="ARBA" id="ARBA00022691"/>
    </source>
</evidence>
<evidence type="ECO:0000259" key="6">
    <source>
        <dbReference type="Pfam" id="PF13847"/>
    </source>
</evidence>
<dbReference type="HAMAP" id="MF_02126">
    <property type="entry name" value="RF_methyltr_PrmC"/>
    <property type="match status" value="1"/>
</dbReference>
<dbReference type="FunFam" id="3.40.50.150:FF:000053">
    <property type="entry name" value="Release factor glutamine methyltransferase"/>
    <property type="match status" value="1"/>
</dbReference>
<organism evidence="8 9">
    <name type="scientific">Marinomonas piezotolerans</name>
    <dbReference type="NCBI Taxonomy" id="2213058"/>
    <lineage>
        <taxon>Bacteria</taxon>
        <taxon>Pseudomonadati</taxon>
        <taxon>Pseudomonadota</taxon>
        <taxon>Gammaproteobacteria</taxon>
        <taxon>Oceanospirillales</taxon>
        <taxon>Oceanospirillaceae</taxon>
        <taxon>Marinomonas</taxon>
    </lineage>
</organism>
<evidence type="ECO:0000256" key="4">
    <source>
        <dbReference type="ARBA" id="ARBA00048391"/>
    </source>
</evidence>
<evidence type="ECO:0000313" key="9">
    <source>
        <dbReference type="Proteomes" id="UP000254326"/>
    </source>
</evidence>
<dbReference type="GO" id="GO:0032259">
    <property type="term" value="P:methylation"/>
    <property type="evidence" value="ECO:0007669"/>
    <property type="project" value="UniProtKB-KW"/>
</dbReference>
<dbReference type="Proteomes" id="UP000254326">
    <property type="component" value="Unassembled WGS sequence"/>
</dbReference>
<dbReference type="GO" id="GO:0102559">
    <property type="term" value="F:peptide chain release factor N(5)-glutamine methyltransferase activity"/>
    <property type="evidence" value="ECO:0007669"/>
    <property type="project" value="UniProtKB-EC"/>
</dbReference>
<dbReference type="InterPro" id="IPR025714">
    <property type="entry name" value="Methyltranfer_dom"/>
</dbReference>
<evidence type="ECO:0000259" key="7">
    <source>
        <dbReference type="Pfam" id="PF17827"/>
    </source>
</evidence>
<feature type="domain" description="Methyltransferase" evidence="6">
    <location>
        <begin position="109"/>
        <end position="239"/>
    </location>
</feature>
<name>A0A370U725_9GAMM</name>
<dbReference type="EMBL" id="QKRA01000006">
    <property type="protein sequence ID" value="RDL43578.1"/>
    <property type="molecule type" value="Genomic_DNA"/>
</dbReference>
<dbReference type="InterPro" id="IPR019874">
    <property type="entry name" value="RF_methyltr_PrmC"/>
</dbReference>
<dbReference type="GO" id="GO:0003676">
    <property type="term" value="F:nucleic acid binding"/>
    <property type="evidence" value="ECO:0007669"/>
    <property type="project" value="InterPro"/>
</dbReference>
<dbReference type="SUPFAM" id="SSF53335">
    <property type="entry name" value="S-adenosyl-L-methionine-dependent methyltransferases"/>
    <property type="match status" value="1"/>
</dbReference>
<dbReference type="InterPro" id="IPR002052">
    <property type="entry name" value="DNA_methylase_N6_adenine_CS"/>
</dbReference>
<dbReference type="OrthoDB" id="9800643at2"/>
<dbReference type="NCBIfam" id="TIGR03534">
    <property type="entry name" value="RF_mod_PrmC"/>
    <property type="match status" value="1"/>
</dbReference>
<dbReference type="PROSITE" id="PS00092">
    <property type="entry name" value="N6_MTASE"/>
    <property type="match status" value="1"/>
</dbReference>
<keyword evidence="3 5" id="KW-0949">S-adenosyl-L-methionine</keyword>